<dbReference type="InterPro" id="IPR004045">
    <property type="entry name" value="Glutathione_S-Trfase_N"/>
</dbReference>
<dbReference type="Gene3D" id="3.40.30.10">
    <property type="entry name" value="Glutaredoxin"/>
    <property type="match status" value="1"/>
</dbReference>
<gene>
    <name evidence="2" type="ORF">RGE70_02855</name>
</gene>
<dbReference type="RefSeq" id="WP_310470047.1">
    <property type="nucleotide sequence ID" value="NZ_CP136522.1"/>
</dbReference>
<accession>A0ABZ0K212</accession>
<dbReference type="SUPFAM" id="SSF52833">
    <property type="entry name" value="Thioredoxin-like"/>
    <property type="match status" value="1"/>
</dbReference>
<dbReference type="Pfam" id="PF13410">
    <property type="entry name" value="GST_C_2"/>
    <property type="match status" value="1"/>
</dbReference>
<dbReference type="Pfam" id="PF13417">
    <property type="entry name" value="GST_N_3"/>
    <property type="match status" value="1"/>
</dbReference>
<dbReference type="PANTHER" id="PTHR43968:SF6">
    <property type="entry name" value="GLUTATHIONE S-TRANSFERASE OMEGA"/>
    <property type="match status" value="1"/>
</dbReference>
<dbReference type="InterPro" id="IPR036249">
    <property type="entry name" value="Thioredoxin-like_sf"/>
</dbReference>
<dbReference type="InterPro" id="IPR050983">
    <property type="entry name" value="GST_Omega/HSP26"/>
</dbReference>
<dbReference type="PROSITE" id="PS50404">
    <property type="entry name" value="GST_NTER"/>
    <property type="match status" value="1"/>
</dbReference>
<reference evidence="2 3" key="1">
    <citation type="submission" date="2023-10" db="EMBL/GenBank/DDBJ databases">
        <title>Complete genome sequence of Shewanella sp. DAU334.</title>
        <authorList>
            <person name="Lee Y.-S."/>
            <person name="Jeong H.-R."/>
            <person name="Hwang E.-J."/>
            <person name="Choi Y.-L."/>
            <person name="Kim G.-D."/>
        </authorList>
    </citation>
    <scope>NUCLEOTIDE SEQUENCE [LARGE SCALE GENOMIC DNA]</scope>
    <source>
        <strain evidence="2 3">DAU334</strain>
    </source>
</reference>
<evidence type="ECO:0000259" key="1">
    <source>
        <dbReference type="PROSITE" id="PS50404"/>
    </source>
</evidence>
<dbReference type="CDD" id="cd03049">
    <property type="entry name" value="GST_N_3"/>
    <property type="match status" value="1"/>
</dbReference>
<evidence type="ECO:0000313" key="2">
    <source>
        <dbReference type="EMBL" id="WOT05785.1"/>
    </source>
</evidence>
<proteinExistence type="predicted"/>
<organism evidence="2 3">
    <name type="scientific">Shewanella youngdeokensis</name>
    <dbReference type="NCBI Taxonomy" id="2999068"/>
    <lineage>
        <taxon>Bacteria</taxon>
        <taxon>Pseudomonadati</taxon>
        <taxon>Pseudomonadota</taxon>
        <taxon>Gammaproteobacteria</taxon>
        <taxon>Alteromonadales</taxon>
        <taxon>Shewanellaceae</taxon>
        <taxon>Shewanella</taxon>
    </lineage>
</organism>
<dbReference type="Gene3D" id="1.20.1050.10">
    <property type="match status" value="1"/>
</dbReference>
<dbReference type="EMBL" id="CP136522">
    <property type="protein sequence ID" value="WOT05785.1"/>
    <property type="molecule type" value="Genomic_DNA"/>
</dbReference>
<dbReference type="Proteomes" id="UP001529491">
    <property type="component" value="Chromosome"/>
</dbReference>
<evidence type="ECO:0000313" key="3">
    <source>
        <dbReference type="Proteomes" id="UP001529491"/>
    </source>
</evidence>
<keyword evidence="3" id="KW-1185">Reference proteome</keyword>
<feature type="domain" description="GST N-terminal" evidence="1">
    <location>
        <begin position="1"/>
        <end position="79"/>
    </location>
</feature>
<protein>
    <submittedName>
        <fullName evidence="2">Glutathione S-transferase</fullName>
    </submittedName>
</protein>
<name>A0ABZ0K212_9GAMM</name>
<dbReference type="PANTHER" id="PTHR43968">
    <property type="match status" value="1"/>
</dbReference>
<sequence>MKLYYSDASPYARCVRVFIRYHHISDVEEILTDPFDNSPELLRANPLAKVPCLLLNDGLALFDSDVIMRYLDSEFGQSSLLGAVADNWAQQCHLSLLKGIIDSAVSLRQEQCREDALRSTFWMSRYEQALLRGLKEVETLGMINTQELTAAQVMLICLLEYIDFRHPDLPWRKLTPALSVWLSGVQKAEPFMATRPAT</sequence>